<keyword evidence="3" id="KW-1185">Reference proteome</keyword>
<keyword evidence="1" id="KW-0812">Transmembrane</keyword>
<dbReference type="Proteomes" id="UP001431199">
    <property type="component" value="Unassembled WGS sequence"/>
</dbReference>
<dbReference type="RefSeq" id="WP_117910562.1">
    <property type="nucleotide sequence ID" value="NZ_JAODBU010000004.1"/>
</dbReference>
<gene>
    <name evidence="2" type="ORF">N5B56_04730</name>
</gene>
<evidence type="ECO:0000313" key="2">
    <source>
        <dbReference type="EMBL" id="MCT7398394.1"/>
    </source>
</evidence>
<comment type="caution">
    <text evidence="2">The sequence shown here is derived from an EMBL/GenBank/DDBJ whole genome shotgun (WGS) entry which is preliminary data.</text>
</comment>
<accession>A0ABT2LYN6</accession>
<feature type="transmembrane region" description="Helical" evidence="1">
    <location>
        <begin position="30"/>
        <end position="50"/>
    </location>
</feature>
<feature type="transmembrane region" description="Helical" evidence="1">
    <location>
        <begin position="56"/>
        <end position="79"/>
    </location>
</feature>
<protein>
    <submittedName>
        <fullName evidence="2">Uncharacterized protein</fullName>
    </submittedName>
</protein>
<dbReference type="EMBL" id="JAODBU010000004">
    <property type="protein sequence ID" value="MCT7398394.1"/>
    <property type="molecule type" value="Genomic_DNA"/>
</dbReference>
<name>A0ABT2LYN6_9FIRM</name>
<evidence type="ECO:0000313" key="3">
    <source>
        <dbReference type="Proteomes" id="UP001431199"/>
    </source>
</evidence>
<keyword evidence="1" id="KW-0472">Membrane</keyword>
<sequence length="155" mass="18355">MNKNKNLVFDELTEEDKKEYRELGKESLKIRLIIFLISILVFLLYTYGLYKEKSYILIVIFSILYISCIWGGYVLYFLFPPIGIKYGRISKKTYKKTGKYSAAVYNVYFPKERKSMKDIWIIPTKKYPAPMVKDEVKVVKTKFGKFYTYVVGRGK</sequence>
<organism evidence="2 3">
    <name type="scientific">Eubacterium album</name>
    <dbReference type="NCBI Taxonomy" id="2978477"/>
    <lineage>
        <taxon>Bacteria</taxon>
        <taxon>Bacillati</taxon>
        <taxon>Bacillota</taxon>
        <taxon>Clostridia</taxon>
        <taxon>Eubacteriales</taxon>
        <taxon>Eubacteriaceae</taxon>
        <taxon>Eubacterium</taxon>
    </lineage>
</organism>
<proteinExistence type="predicted"/>
<keyword evidence="1" id="KW-1133">Transmembrane helix</keyword>
<evidence type="ECO:0000256" key="1">
    <source>
        <dbReference type="SAM" id="Phobius"/>
    </source>
</evidence>
<reference evidence="2" key="1">
    <citation type="submission" date="2022-09" db="EMBL/GenBank/DDBJ databases">
        <title>Eubacterium sp. LFL-14 isolated from human feces.</title>
        <authorList>
            <person name="Liu F."/>
        </authorList>
    </citation>
    <scope>NUCLEOTIDE SEQUENCE</scope>
    <source>
        <strain evidence="2">LFL-14</strain>
    </source>
</reference>